<dbReference type="Gene3D" id="3.50.50.60">
    <property type="entry name" value="FAD/NAD(P)-binding domain"/>
    <property type="match status" value="3"/>
</dbReference>
<sequence length="430" mass="47416">MALGKYDVIVVGGGVTGLAVTHDLALRGLKTLLCERGDLLSGTSGKFHGLLHSGARYAVNDPESAYECAVENKIIKEIASHCVEDTGGYFVLMDEEEYYDEFKKGCKENSIPTKDVDVDEALREEPGLNPNVKAIVEVQDAVLYAYKFAVSLGLAAKTNGAEIRTYNEVIGLLKEGRRVVGVKVFDKINKSVYEEDAKMTVVAAGPWSEKITRMAGIQDLRMVLTAGTMAVVPYRLSKRVINKMRPPSDGDILVPYGSVSIVGTTAYVIEDPDDYKIPPEDAEFLMEEGSALFPAIKRLGFSRMYSSVRPLVSLGEEMDARKISRRYEIYDHEELHGIEGLVTAVGGKLTTCRAMAEAMADVVCKKLGVKKGCKTKETKLPNPIEALNLERVKIKGLPENLIRRMLDRRGTIDEELLSDAFYIFIASSLW</sequence>
<evidence type="ECO:0000313" key="8">
    <source>
        <dbReference type="Proteomes" id="UP000244066"/>
    </source>
</evidence>
<dbReference type="SUPFAM" id="SSF51905">
    <property type="entry name" value="FAD/NAD(P)-binding domain"/>
    <property type="match status" value="1"/>
</dbReference>
<evidence type="ECO:0000256" key="3">
    <source>
        <dbReference type="ARBA" id="ARBA00022630"/>
    </source>
</evidence>
<name>A0A2R7Y6C6_9ARCH</name>
<proteinExistence type="inferred from homology"/>
<dbReference type="Proteomes" id="UP000244066">
    <property type="component" value="Unassembled WGS sequence"/>
</dbReference>
<dbReference type="InterPro" id="IPR000447">
    <property type="entry name" value="G3P_DH_FAD-dep"/>
</dbReference>
<organism evidence="7 8">
    <name type="scientific">Candidatus Terraquivivens tikiterensis</name>
    <dbReference type="NCBI Taxonomy" id="1980982"/>
    <lineage>
        <taxon>Archaea</taxon>
        <taxon>Nitrososphaerota</taxon>
        <taxon>Candidatus Wolframiiraptoraceae</taxon>
        <taxon>Candidatus Terraquivivens</taxon>
    </lineage>
</organism>
<dbReference type="EMBL" id="NDWU01000006">
    <property type="protein sequence ID" value="PUA32909.1"/>
    <property type="molecule type" value="Genomic_DNA"/>
</dbReference>
<dbReference type="AlphaFoldDB" id="A0A2R7Y6C6"/>
<accession>A0A2R7Y6C6</accession>
<comment type="similarity">
    <text evidence="2">Belongs to the FAD-dependent glycerol-3-phosphate dehydrogenase family.</text>
</comment>
<dbReference type="GO" id="GO:0006072">
    <property type="term" value="P:glycerol-3-phosphate metabolic process"/>
    <property type="evidence" value="ECO:0007669"/>
    <property type="project" value="InterPro"/>
</dbReference>
<keyword evidence="5" id="KW-0560">Oxidoreductase</keyword>
<protein>
    <recommendedName>
        <fullName evidence="6">FAD dependent oxidoreductase domain-containing protein</fullName>
    </recommendedName>
</protein>
<evidence type="ECO:0000256" key="4">
    <source>
        <dbReference type="ARBA" id="ARBA00022827"/>
    </source>
</evidence>
<dbReference type="InterPro" id="IPR036188">
    <property type="entry name" value="FAD/NAD-bd_sf"/>
</dbReference>
<dbReference type="InterPro" id="IPR006076">
    <property type="entry name" value="FAD-dep_OxRdtase"/>
</dbReference>
<feature type="domain" description="FAD dependent oxidoreductase" evidence="6">
    <location>
        <begin position="7"/>
        <end position="361"/>
    </location>
</feature>
<evidence type="ECO:0000256" key="1">
    <source>
        <dbReference type="ARBA" id="ARBA00001974"/>
    </source>
</evidence>
<dbReference type="PRINTS" id="PR01001">
    <property type="entry name" value="FADG3PDH"/>
</dbReference>
<dbReference type="PANTHER" id="PTHR11985:SF15">
    <property type="entry name" value="GLYCEROL-3-PHOSPHATE DEHYDROGENASE, MITOCHONDRIAL"/>
    <property type="match status" value="1"/>
</dbReference>
<comment type="cofactor">
    <cofactor evidence="1">
        <name>FAD</name>
        <dbReference type="ChEBI" id="CHEBI:57692"/>
    </cofactor>
</comment>
<dbReference type="Pfam" id="PF01266">
    <property type="entry name" value="DAO"/>
    <property type="match status" value="1"/>
</dbReference>
<evidence type="ECO:0000256" key="2">
    <source>
        <dbReference type="ARBA" id="ARBA00007330"/>
    </source>
</evidence>
<reference evidence="7 8" key="1">
    <citation type="submission" date="2017-04" db="EMBL/GenBank/DDBJ databases">
        <title>Draft Aigarchaeota genome from a New Zealand hot spring.</title>
        <authorList>
            <person name="Reysenbach A.-L."/>
            <person name="Donaho J.A."/>
            <person name="Gerhart J."/>
            <person name="Kelley J.F."/>
            <person name="Kouba K."/>
            <person name="Podar M."/>
            <person name="Stott M."/>
        </authorList>
    </citation>
    <scope>NUCLEOTIDE SEQUENCE [LARGE SCALE GENOMIC DNA]</scope>
    <source>
        <strain evidence="7">NZ13_MG1</strain>
    </source>
</reference>
<evidence type="ECO:0000256" key="5">
    <source>
        <dbReference type="ARBA" id="ARBA00023002"/>
    </source>
</evidence>
<comment type="caution">
    <text evidence="7">The sequence shown here is derived from an EMBL/GenBank/DDBJ whole genome shotgun (WGS) entry which is preliminary data.</text>
</comment>
<dbReference type="PANTHER" id="PTHR11985">
    <property type="entry name" value="GLYCEROL-3-PHOSPHATE DEHYDROGENASE"/>
    <property type="match status" value="1"/>
</dbReference>
<evidence type="ECO:0000313" key="7">
    <source>
        <dbReference type="EMBL" id="PUA32909.1"/>
    </source>
</evidence>
<dbReference type="SUPFAM" id="SSF54373">
    <property type="entry name" value="FAD-linked reductases, C-terminal domain"/>
    <property type="match status" value="1"/>
</dbReference>
<keyword evidence="4" id="KW-0274">FAD</keyword>
<keyword evidence="3" id="KW-0285">Flavoprotein</keyword>
<dbReference type="GO" id="GO:0004368">
    <property type="term" value="F:glycerol-3-phosphate dehydrogenase (quinone) activity"/>
    <property type="evidence" value="ECO:0007669"/>
    <property type="project" value="InterPro"/>
</dbReference>
<evidence type="ECO:0000259" key="6">
    <source>
        <dbReference type="Pfam" id="PF01266"/>
    </source>
</evidence>
<gene>
    <name evidence="7" type="ORF">B9J98_03200</name>
</gene>